<dbReference type="Gene3D" id="3.30.420.100">
    <property type="match status" value="1"/>
</dbReference>
<dbReference type="GO" id="GO:1990904">
    <property type="term" value="C:ribonucleoprotein complex"/>
    <property type="evidence" value="ECO:0007669"/>
    <property type="project" value="UniProtKB-KW"/>
</dbReference>
<comment type="caution">
    <text evidence="8">The sequence shown here is derived from an EMBL/GenBank/DDBJ whole genome shotgun (WGS) entry which is preliminary data.</text>
</comment>
<dbReference type="PANTHER" id="PTHR12899">
    <property type="entry name" value="39S RIBOSOMAL PROTEIN L18, MITOCHONDRIAL"/>
    <property type="match status" value="1"/>
</dbReference>
<dbReference type="SUPFAM" id="SSF53137">
    <property type="entry name" value="Translational machinery components"/>
    <property type="match status" value="1"/>
</dbReference>
<feature type="compositionally biased region" description="Basic and acidic residues" evidence="7">
    <location>
        <begin position="51"/>
        <end position="61"/>
    </location>
</feature>
<reference evidence="8" key="1">
    <citation type="submission" date="2022-12" db="EMBL/GenBank/DDBJ databases">
        <title>Draft genome assemblies for two species of Escallonia (Escalloniales).</title>
        <authorList>
            <person name="Chanderbali A."/>
            <person name="Dervinis C."/>
            <person name="Anghel I."/>
            <person name="Soltis D."/>
            <person name="Soltis P."/>
            <person name="Zapata F."/>
        </authorList>
    </citation>
    <scope>NUCLEOTIDE SEQUENCE</scope>
    <source>
        <strain evidence="8">UCBG92.1500</strain>
        <tissue evidence="8">Leaf</tissue>
    </source>
</reference>
<keyword evidence="4" id="KW-0689">Ribosomal protein</keyword>
<keyword evidence="5" id="KW-0687">Ribonucleoprotein</keyword>
<comment type="similarity">
    <text evidence="1">Belongs to the universal ribosomal protein uL18 family.</text>
</comment>
<dbReference type="GO" id="GO:0006412">
    <property type="term" value="P:translation"/>
    <property type="evidence" value="ECO:0007669"/>
    <property type="project" value="InterPro"/>
</dbReference>
<sequence length="206" mass="22735">MGALTTTMSSLSFLQSGFAYSQQQQLLHPSKLVSPAVIIRPQYQPLIVDGKARTRRQDRTARHSRLRKKVEGTPERPRLCVFRSNKHLYVQVIDDTTMHTLASASTMQKPISEDFDYSSGPTIRLNWKDGSGVWSCVIGRVSGVRGRGIGVTGAVTMDVAKKVGEVIARSCIEKGINCVAFDRGGYPYHGRIQALADAAREHGLMF</sequence>
<evidence type="ECO:0000256" key="3">
    <source>
        <dbReference type="ARBA" id="ARBA00022884"/>
    </source>
</evidence>
<dbReference type="GO" id="GO:0005840">
    <property type="term" value="C:ribosome"/>
    <property type="evidence" value="ECO:0007669"/>
    <property type="project" value="UniProtKB-KW"/>
</dbReference>
<evidence type="ECO:0000256" key="2">
    <source>
        <dbReference type="ARBA" id="ARBA00022730"/>
    </source>
</evidence>
<evidence type="ECO:0000256" key="7">
    <source>
        <dbReference type="SAM" id="MobiDB-lite"/>
    </source>
</evidence>
<evidence type="ECO:0000313" key="8">
    <source>
        <dbReference type="EMBL" id="KAK2969691.1"/>
    </source>
</evidence>
<evidence type="ECO:0000256" key="6">
    <source>
        <dbReference type="ARBA" id="ARBA00035303"/>
    </source>
</evidence>
<keyword evidence="2" id="KW-0699">rRNA-binding</keyword>
<dbReference type="PANTHER" id="PTHR12899:SF3">
    <property type="entry name" value="LARGE RIBOSOMAL SUBUNIT PROTEIN UL18M"/>
    <property type="match status" value="1"/>
</dbReference>
<dbReference type="AlphaFoldDB" id="A0AA88U5R6"/>
<feature type="region of interest" description="Disordered" evidence="7">
    <location>
        <begin position="51"/>
        <end position="72"/>
    </location>
</feature>
<dbReference type="EMBL" id="JAVXUO010002782">
    <property type="protein sequence ID" value="KAK2969691.1"/>
    <property type="molecule type" value="Genomic_DNA"/>
</dbReference>
<accession>A0AA88U5R6</accession>
<dbReference type="HAMAP" id="MF_01337_B">
    <property type="entry name" value="Ribosomal_uL18_B"/>
    <property type="match status" value="1"/>
</dbReference>
<evidence type="ECO:0000256" key="5">
    <source>
        <dbReference type="ARBA" id="ARBA00023274"/>
    </source>
</evidence>
<dbReference type="InterPro" id="IPR004389">
    <property type="entry name" value="Ribosomal_uL18_bac-type"/>
</dbReference>
<keyword evidence="3" id="KW-0694">RNA-binding</keyword>
<dbReference type="GO" id="GO:0008097">
    <property type="term" value="F:5S rRNA binding"/>
    <property type="evidence" value="ECO:0007669"/>
    <property type="project" value="TreeGrafter"/>
</dbReference>
<organism evidence="8 9">
    <name type="scientific">Escallonia rubra</name>
    <dbReference type="NCBI Taxonomy" id="112253"/>
    <lineage>
        <taxon>Eukaryota</taxon>
        <taxon>Viridiplantae</taxon>
        <taxon>Streptophyta</taxon>
        <taxon>Embryophyta</taxon>
        <taxon>Tracheophyta</taxon>
        <taxon>Spermatophyta</taxon>
        <taxon>Magnoliopsida</taxon>
        <taxon>eudicotyledons</taxon>
        <taxon>Gunneridae</taxon>
        <taxon>Pentapetalae</taxon>
        <taxon>asterids</taxon>
        <taxon>campanulids</taxon>
        <taxon>Escalloniales</taxon>
        <taxon>Escalloniaceae</taxon>
        <taxon>Escallonia</taxon>
    </lineage>
</organism>
<name>A0AA88U5R6_9ASTE</name>
<dbReference type="GO" id="GO:0003735">
    <property type="term" value="F:structural constituent of ribosome"/>
    <property type="evidence" value="ECO:0007669"/>
    <property type="project" value="InterPro"/>
</dbReference>
<evidence type="ECO:0000256" key="4">
    <source>
        <dbReference type="ARBA" id="ARBA00022980"/>
    </source>
</evidence>
<evidence type="ECO:0000256" key="1">
    <source>
        <dbReference type="ARBA" id="ARBA00007116"/>
    </source>
</evidence>
<protein>
    <recommendedName>
        <fullName evidence="6">Large ribosomal subunit protein uL18c</fullName>
    </recommendedName>
</protein>
<dbReference type="InterPro" id="IPR005484">
    <property type="entry name" value="Ribosomal_uL18_bac/plant/anim"/>
</dbReference>
<keyword evidence="9" id="KW-1185">Reference proteome</keyword>
<evidence type="ECO:0000313" key="9">
    <source>
        <dbReference type="Proteomes" id="UP001187471"/>
    </source>
</evidence>
<dbReference type="InterPro" id="IPR057268">
    <property type="entry name" value="Ribosomal_L18"/>
</dbReference>
<proteinExistence type="inferred from homology"/>
<dbReference type="GO" id="GO:0005737">
    <property type="term" value="C:cytoplasm"/>
    <property type="evidence" value="ECO:0007669"/>
    <property type="project" value="UniProtKB-ARBA"/>
</dbReference>
<dbReference type="Proteomes" id="UP001187471">
    <property type="component" value="Unassembled WGS sequence"/>
</dbReference>
<gene>
    <name evidence="8" type="ORF">RJ640_025868</name>
</gene>
<dbReference type="CDD" id="cd00432">
    <property type="entry name" value="Ribosomal_L18_L5e"/>
    <property type="match status" value="1"/>
</dbReference>
<dbReference type="Pfam" id="PF00861">
    <property type="entry name" value="Ribosomal_L18p"/>
    <property type="match status" value="2"/>
</dbReference>